<name>A0A4Z0QYQ5_9FIRM</name>
<organism evidence="1 2">
    <name type="scientific">Desulfosporosinus fructosivorans</name>
    <dbReference type="NCBI Taxonomy" id="2018669"/>
    <lineage>
        <taxon>Bacteria</taxon>
        <taxon>Bacillati</taxon>
        <taxon>Bacillota</taxon>
        <taxon>Clostridia</taxon>
        <taxon>Eubacteriales</taxon>
        <taxon>Desulfitobacteriaceae</taxon>
        <taxon>Desulfosporosinus</taxon>
    </lineage>
</organism>
<protein>
    <recommendedName>
        <fullName evidence="3">DNA-binding protein</fullName>
    </recommendedName>
</protein>
<evidence type="ECO:0000313" key="1">
    <source>
        <dbReference type="EMBL" id="TGE35922.1"/>
    </source>
</evidence>
<dbReference type="EMBL" id="SPQQ01000010">
    <property type="protein sequence ID" value="TGE35922.1"/>
    <property type="molecule type" value="Genomic_DNA"/>
</dbReference>
<evidence type="ECO:0000313" key="2">
    <source>
        <dbReference type="Proteomes" id="UP000298460"/>
    </source>
</evidence>
<dbReference type="Proteomes" id="UP000298460">
    <property type="component" value="Unassembled WGS sequence"/>
</dbReference>
<proteinExistence type="predicted"/>
<reference evidence="1 2" key="1">
    <citation type="submission" date="2019-03" db="EMBL/GenBank/DDBJ databases">
        <title>Draft Genome Sequence of Desulfosporosinus fructosivorans Strain 63.6F, Isolated from Marine Sediment in the Baltic Sea.</title>
        <authorList>
            <person name="Hausmann B."/>
            <person name="Vandieken V."/>
            <person name="Pjevac P."/>
            <person name="Schreck K."/>
            <person name="Herbold C.W."/>
            <person name="Loy A."/>
        </authorList>
    </citation>
    <scope>NUCLEOTIDE SEQUENCE [LARGE SCALE GENOMIC DNA]</scope>
    <source>
        <strain evidence="1 2">63.6F</strain>
    </source>
</reference>
<comment type="caution">
    <text evidence="1">The sequence shown here is derived from an EMBL/GenBank/DDBJ whole genome shotgun (WGS) entry which is preliminary data.</text>
</comment>
<accession>A0A4Z0QYQ5</accession>
<gene>
    <name evidence="1" type="ORF">E4K67_22665</name>
</gene>
<dbReference type="AlphaFoldDB" id="A0A4Z0QYQ5"/>
<evidence type="ECO:0008006" key="3">
    <source>
        <dbReference type="Google" id="ProtNLM"/>
    </source>
</evidence>
<keyword evidence="2" id="KW-1185">Reference proteome</keyword>
<sequence>MQKTKGITVREASEILGKSDQFVRIGLQRGILPFGSAVKLSTKWTYYISPDRFYEYVGKGVKLFEEGGRDSA</sequence>